<comment type="caution">
    <text evidence="1">The sequence shown here is derived from an EMBL/GenBank/DDBJ whole genome shotgun (WGS) entry which is preliminary data.</text>
</comment>
<reference evidence="1" key="1">
    <citation type="journal article" date="2014" name="Front. Microbiol.">
        <title>High frequency of phylogenetically diverse reductive dehalogenase-homologous genes in deep subseafloor sedimentary metagenomes.</title>
        <authorList>
            <person name="Kawai M."/>
            <person name="Futagami T."/>
            <person name="Toyoda A."/>
            <person name="Takaki Y."/>
            <person name="Nishi S."/>
            <person name="Hori S."/>
            <person name="Arai W."/>
            <person name="Tsubouchi T."/>
            <person name="Morono Y."/>
            <person name="Uchiyama I."/>
            <person name="Ito T."/>
            <person name="Fujiyama A."/>
            <person name="Inagaki F."/>
            <person name="Takami H."/>
        </authorList>
    </citation>
    <scope>NUCLEOTIDE SEQUENCE</scope>
    <source>
        <strain evidence="1">Expedition CK06-06</strain>
    </source>
</reference>
<evidence type="ECO:0000313" key="1">
    <source>
        <dbReference type="EMBL" id="GAI60263.1"/>
    </source>
</evidence>
<name>X1PWI2_9ZZZZ</name>
<dbReference type="AlphaFoldDB" id="X1PWI2"/>
<dbReference type="EMBL" id="BARW01000150">
    <property type="protein sequence ID" value="GAI60263.1"/>
    <property type="molecule type" value="Genomic_DNA"/>
</dbReference>
<protein>
    <submittedName>
        <fullName evidence="1">Uncharacterized protein</fullName>
    </submittedName>
</protein>
<gene>
    <name evidence="1" type="ORF">S12H4_00914</name>
</gene>
<organism evidence="1">
    <name type="scientific">marine sediment metagenome</name>
    <dbReference type="NCBI Taxonomy" id="412755"/>
    <lineage>
        <taxon>unclassified sequences</taxon>
        <taxon>metagenomes</taxon>
        <taxon>ecological metagenomes</taxon>
    </lineage>
</organism>
<sequence>MTERTKKKKIKVSIDIDLIERLTADGTSIQDKIRNGLKILEEGKLGLNGKQPIRVSMTQIQRMLELCLREDLKMELPFPEIRPLMLIDYEHGKEPKILRFLSLFDVYEYLENAWREAIMAKEQDI</sequence>
<proteinExistence type="predicted"/>
<accession>X1PWI2</accession>